<name>A0AAV4SSJ1_CAEEX</name>
<keyword evidence="2" id="KW-0472">Membrane</keyword>
<protein>
    <submittedName>
        <fullName evidence="3">Uncharacterized protein</fullName>
    </submittedName>
</protein>
<dbReference type="EMBL" id="BPLR01009983">
    <property type="protein sequence ID" value="GIY35964.1"/>
    <property type="molecule type" value="Genomic_DNA"/>
</dbReference>
<organism evidence="3 4">
    <name type="scientific">Caerostris extrusa</name>
    <name type="common">Bark spider</name>
    <name type="synonym">Caerostris bankana</name>
    <dbReference type="NCBI Taxonomy" id="172846"/>
    <lineage>
        <taxon>Eukaryota</taxon>
        <taxon>Metazoa</taxon>
        <taxon>Ecdysozoa</taxon>
        <taxon>Arthropoda</taxon>
        <taxon>Chelicerata</taxon>
        <taxon>Arachnida</taxon>
        <taxon>Araneae</taxon>
        <taxon>Araneomorphae</taxon>
        <taxon>Entelegynae</taxon>
        <taxon>Araneoidea</taxon>
        <taxon>Araneidae</taxon>
        <taxon>Caerostris</taxon>
    </lineage>
</organism>
<feature type="transmembrane region" description="Helical" evidence="2">
    <location>
        <begin position="73"/>
        <end position="95"/>
    </location>
</feature>
<gene>
    <name evidence="3" type="primary">AVEN_69812_1</name>
    <name evidence="3" type="ORF">CEXT_185161</name>
</gene>
<reference evidence="3 4" key="1">
    <citation type="submission" date="2021-06" db="EMBL/GenBank/DDBJ databases">
        <title>Caerostris extrusa draft genome.</title>
        <authorList>
            <person name="Kono N."/>
            <person name="Arakawa K."/>
        </authorList>
    </citation>
    <scope>NUCLEOTIDE SEQUENCE [LARGE SCALE GENOMIC DNA]</scope>
</reference>
<proteinExistence type="predicted"/>
<evidence type="ECO:0000313" key="3">
    <source>
        <dbReference type="EMBL" id="GIY35964.1"/>
    </source>
</evidence>
<accession>A0AAV4SSJ1</accession>
<feature type="transmembrane region" description="Helical" evidence="2">
    <location>
        <begin position="115"/>
        <end position="134"/>
    </location>
</feature>
<evidence type="ECO:0000256" key="2">
    <source>
        <dbReference type="SAM" id="Phobius"/>
    </source>
</evidence>
<keyword evidence="2" id="KW-0812">Transmembrane</keyword>
<feature type="compositionally biased region" description="Low complexity" evidence="1">
    <location>
        <begin position="216"/>
        <end position="244"/>
    </location>
</feature>
<dbReference type="Proteomes" id="UP001054945">
    <property type="component" value="Unassembled WGS sequence"/>
</dbReference>
<keyword evidence="2" id="KW-1133">Transmembrane helix</keyword>
<comment type="caution">
    <text evidence="3">The sequence shown here is derived from an EMBL/GenBank/DDBJ whole genome shotgun (WGS) entry which is preliminary data.</text>
</comment>
<feature type="region of interest" description="Disordered" evidence="1">
    <location>
        <begin position="198"/>
        <end position="255"/>
    </location>
</feature>
<sequence length="321" mass="34094">MGAIIVIGNISLDYELPAYALASLRQISTVELLAQNIAHNRVMVLHKTEDDSRRGSTVSGAEIYVIQKKIRHLVRILATFCGATWALGLVVFSISAWSQTDVSRRPGDQPPYPKLALSSFAGASTFLTGTLGYWGSLHLKHTMVCITLSEDTMELVKNETDEQASIFKVQKSFFLSPLNLRRHDGQLSSALAPCLSAADPPAPKTGSHQRGGGARGPTPATRCPAAAAGTGAGSATAAQRTTRGSPIPASSTKWDAPRSCLHKKYIVHVGGGVLACGVQAARLLRHPLLRRQDHVAAVPSRGDPGAASTVAPLRMMVPPQL</sequence>
<keyword evidence="4" id="KW-1185">Reference proteome</keyword>
<evidence type="ECO:0000313" key="4">
    <source>
        <dbReference type="Proteomes" id="UP001054945"/>
    </source>
</evidence>
<dbReference type="AlphaFoldDB" id="A0AAV4SSJ1"/>
<evidence type="ECO:0000256" key="1">
    <source>
        <dbReference type="SAM" id="MobiDB-lite"/>
    </source>
</evidence>